<dbReference type="InterPro" id="IPR008927">
    <property type="entry name" value="6-PGluconate_DH-like_C_sf"/>
</dbReference>
<dbReference type="SUPFAM" id="SSF48179">
    <property type="entry name" value="6-phosphogluconate dehydrogenase C-terminal domain-like"/>
    <property type="match status" value="1"/>
</dbReference>
<proteinExistence type="predicted"/>
<feature type="domain" description="Pyrroline-5-carboxylate reductase catalytic N-terminal" evidence="1">
    <location>
        <begin position="9"/>
        <end position="87"/>
    </location>
</feature>
<organism evidence="3 4">
    <name type="scientific">Favolaschia claudopus</name>
    <dbReference type="NCBI Taxonomy" id="2862362"/>
    <lineage>
        <taxon>Eukaryota</taxon>
        <taxon>Fungi</taxon>
        <taxon>Dikarya</taxon>
        <taxon>Basidiomycota</taxon>
        <taxon>Agaricomycotina</taxon>
        <taxon>Agaricomycetes</taxon>
        <taxon>Agaricomycetidae</taxon>
        <taxon>Agaricales</taxon>
        <taxon>Marasmiineae</taxon>
        <taxon>Mycenaceae</taxon>
        <taxon>Favolaschia</taxon>
    </lineage>
</organism>
<reference evidence="3 4" key="1">
    <citation type="journal article" date="2024" name="J Genomics">
        <title>Draft genome sequencing and assembly of Favolaschia claudopus CIRM-BRFM 2984 isolated from oak limbs.</title>
        <authorList>
            <person name="Navarro D."/>
            <person name="Drula E."/>
            <person name="Chaduli D."/>
            <person name="Cazenave R."/>
            <person name="Ahrendt S."/>
            <person name="Wang J."/>
            <person name="Lipzen A."/>
            <person name="Daum C."/>
            <person name="Barry K."/>
            <person name="Grigoriev I.V."/>
            <person name="Favel A."/>
            <person name="Rosso M.N."/>
            <person name="Martin F."/>
        </authorList>
    </citation>
    <scope>NUCLEOTIDE SEQUENCE [LARGE SCALE GENOMIC DNA]</scope>
    <source>
        <strain evidence="3 4">CIRM-BRFM 2984</strain>
    </source>
</reference>
<dbReference type="Gene3D" id="3.40.50.720">
    <property type="entry name" value="NAD(P)-binding Rossmann-like Domain"/>
    <property type="match status" value="1"/>
</dbReference>
<evidence type="ECO:0000313" key="3">
    <source>
        <dbReference type="EMBL" id="KAK6995990.1"/>
    </source>
</evidence>
<dbReference type="AlphaFoldDB" id="A0AAV9ZY10"/>
<name>A0AAV9ZY10_9AGAR</name>
<dbReference type="InterPro" id="IPR036291">
    <property type="entry name" value="NAD(P)-bd_dom_sf"/>
</dbReference>
<dbReference type="Pfam" id="PF03807">
    <property type="entry name" value="F420_oxidored"/>
    <property type="match status" value="1"/>
</dbReference>
<dbReference type="Proteomes" id="UP001362999">
    <property type="component" value="Unassembled WGS sequence"/>
</dbReference>
<sequence length="304" mass="31705">MGSISTPTLAVLVPGAMGAAIAARLSVSGAGTILTNLDGRSESTIHRAQTSNMQHGSYEDIVQRASYIFSIVPPQEALNLAETIVSAYKSSGSQRPLVFIDCNAVNPESMKGMQALFDGIGITLLDGVIIGTPPSDSFNPGIYVSADPKDIAALDDFTRMASGLGLNVIPLKGEGAGIGDASAVKMAHSGIVKGTIGLFTTMILAANAASPSTAEGLAHALNLSQPTLADLLIRFVPMSIPKAYRFVSEMDEVSSFTGGDGAEIFDRLSKIFGRVANDDRGDIADTLLKFVEQAKEVRGRSDAV</sequence>
<evidence type="ECO:0000259" key="1">
    <source>
        <dbReference type="Pfam" id="PF03807"/>
    </source>
</evidence>
<accession>A0AAV9ZY10</accession>
<feature type="domain" description="Phosphogluconate dehydrogenase NAD-binding putative C-terminal" evidence="2">
    <location>
        <begin position="208"/>
        <end position="273"/>
    </location>
</feature>
<dbReference type="SUPFAM" id="SSF51735">
    <property type="entry name" value="NAD(P)-binding Rossmann-fold domains"/>
    <property type="match status" value="1"/>
</dbReference>
<keyword evidence="4" id="KW-1185">Reference proteome</keyword>
<protein>
    <submittedName>
        <fullName evidence="3">Nad-binding phosphogluconate dehydrogenase-like protein</fullName>
    </submittedName>
</protein>
<dbReference type="InterPro" id="IPR015814">
    <property type="entry name" value="Pgluconate_DH_NAD-bd_C"/>
</dbReference>
<evidence type="ECO:0000313" key="4">
    <source>
        <dbReference type="Proteomes" id="UP001362999"/>
    </source>
</evidence>
<dbReference type="EMBL" id="JAWWNJ010000100">
    <property type="protein sequence ID" value="KAK6995990.1"/>
    <property type="molecule type" value="Genomic_DNA"/>
</dbReference>
<gene>
    <name evidence="3" type="ORF">R3P38DRAFT_3073778</name>
</gene>
<dbReference type="Pfam" id="PF09130">
    <property type="entry name" value="DUF1932"/>
    <property type="match status" value="1"/>
</dbReference>
<dbReference type="InterPro" id="IPR028939">
    <property type="entry name" value="P5C_Rdtase_cat_N"/>
</dbReference>
<evidence type="ECO:0000259" key="2">
    <source>
        <dbReference type="Pfam" id="PF09130"/>
    </source>
</evidence>
<comment type="caution">
    <text evidence="3">The sequence shown here is derived from an EMBL/GenBank/DDBJ whole genome shotgun (WGS) entry which is preliminary data.</text>
</comment>